<reference evidence="1" key="2">
    <citation type="journal article" date="2023" name="Biology">
        <title>Prokaryotic Life Associated with Coal-Fire Gas Vents Revealed by Metagenomics.</title>
        <authorList>
            <person name="Kadnikov V.V."/>
            <person name="Mardanov A.V."/>
            <person name="Beletsky A.V."/>
            <person name="Karnachuk O.V."/>
            <person name="Ravin N.V."/>
        </authorList>
    </citation>
    <scope>NUCLEOTIDE SEQUENCE</scope>
    <source>
        <strain evidence="1">Bu02</strain>
    </source>
</reference>
<dbReference type="AlphaFoldDB" id="A0AAT9LBE9"/>
<dbReference type="KEGG" id="fcz:IMF26_07110"/>
<dbReference type="GO" id="GO:0008233">
    <property type="term" value="F:peptidase activity"/>
    <property type="evidence" value="ECO:0007669"/>
    <property type="project" value="UniProtKB-KW"/>
</dbReference>
<dbReference type="InterPro" id="IPR009665">
    <property type="entry name" value="YyaC"/>
</dbReference>
<name>A0AAT9LBE9_9FIRM</name>
<evidence type="ECO:0000313" key="1">
    <source>
        <dbReference type="EMBL" id="QUL97858.1"/>
    </source>
</evidence>
<gene>
    <name evidence="1" type="primary">yyaC</name>
    <name evidence="1" type="ORF">IMF26_07110</name>
</gene>
<reference evidence="1" key="1">
    <citation type="submission" date="2020-10" db="EMBL/GenBank/DDBJ databases">
        <authorList>
            <person name="Kadnikov V."/>
            <person name="Beletsky A.V."/>
            <person name="Mardanov A.V."/>
            <person name="Karnachuk O.V."/>
            <person name="Ravin N.V."/>
        </authorList>
    </citation>
    <scope>NUCLEOTIDE SEQUENCE</scope>
    <source>
        <strain evidence="1">Bu02</strain>
    </source>
</reference>
<keyword evidence="1" id="KW-0645">Protease</keyword>
<dbReference type="GO" id="GO:0006508">
    <property type="term" value="P:proteolysis"/>
    <property type="evidence" value="ECO:0007669"/>
    <property type="project" value="UniProtKB-KW"/>
</dbReference>
<dbReference type="Pfam" id="PF06866">
    <property type="entry name" value="DUF1256"/>
    <property type="match status" value="1"/>
</dbReference>
<keyword evidence="1" id="KW-0378">Hydrolase</keyword>
<sequence length="187" mass="19801">MSPAFPLLVICVGSDRATGDSLGPLVGTFLTWSGFPGKVLGTLDNPVHAGNLETTLEEIKGERVTVLGVDACLGVKAEVGTIIVRQGSLKPGLGVKKKLPPVGDLHIAGVVNVGGFMEYTVLQNTRLGLVMKMAQTIASGIVEAEQRLRGLASSRTSGPVLPQRFTHGVPMNDEPRLLPLPVFDRQR</sequence>
<protein>
    <submittedName>
        <fullName evidence="1">Spore protease YyaC</fullName>
    </submittedName>
</protein>
<dbReference type="EMBL" id="CP062796">
    <property type="protein sequence ID" value="QUL97858.1"/>
    <property type="molecule type" value="Genomic_DNA"/>
</dbReference>
<dbReference type="NCBIfam" id="TIGR02841">
    <property type="entry name" value="spore_YyaC"/>
    <property type="match status" value="1"/>
</dbReference>
<dbReference type="InterPro" id="IPR023430">
    <property type="entry name" value="Pept_HybD-like_dom_sf"/>
</dbReference>
<dbReference type="SUPFAM" id="SSF53163">
    <property type="entry name" value="HybD-like"/>
    <property type="match status" value="1"/>
</dbReference>
<proteinExistence type="predicted"/>
<organism evidence="1">
    <name type="scientific">Candidatus Fermentithermobacillus carboniphilus</name>
    <dbReference type="NCBI Taxonomy" id="3085328"/>
    <lineage>
        <taxon>Bacteria</taxon>
        <taxon>Bacillati</taxon>
        <taxon>Bacillota</taxon>
        <taxon>Candidatus Fermentithermobacillia</taxon>
        <taxon>Candidatus Fermentithermobacillales</taxon>
        <taxon>Candidatus Fermentithermobacillaceae</taxon>
        <taxon>Candidatus Fermentithermobacillus</taxon>
    </lineage>
</organism>
<accession>A0AAT9LBE9</accession>